<dbReference type="GO" id="GO:0000214">
    <property type="term" value="C:tRNA-intron endonuclease complex"/>
    <property type="evidence" value="ECO:0000318"/>
    <property type="project" value="GO_Central"/>
</dbReference>
<evidence type="ECO:0000256" key="2">
    <source>
        <dbReference type="ARBA" id="ARBA00012573"/>
    </source>
</evidence>
<evidence type="ECO:0000256" key="1">
    <source>
        <dbReference type="ARBA" id="ARBA00008078"/>
    </source>
</evidence>
<dbReference type="InterPro" id="IPR006678">
    <property type="entry name" value="tRNA_intron_Endonuc_N"/>
</dbReference>
<dbReference type="GO" id="GO:0008033">
    <property type="term" value="P:tRNA processing"/>
    <property type="evidence" value="ECO:0000318"/>
    <property type="project" value="GO_Central"/>
</dbReference>
<dbReference type="CDD" id="cd22363">
    <property type="entry name" value="tRNA-intron_lyase_C"/>
    <property type="match status" value="1"/>
</dbReference>
<organism evidence="6 7">
    <name type="scientific">Amborella trichopoda</name>
    <dbReference type="NCBI Taxonomy" id="13333"/>
    <lineage>
        <taxon>Eukaryota</taxon>
        <taxon>Viridiplantae</taxon>
        <taxon>Streptophyta</taxon>
        <taxon>Embryophyta</taxon>
        <taxon>Tracheophyta</taxon>
        <taxon>Spermatophyta</taxon>
        <taxon>Magnoliopsida</taxon>
        <taxon>Amborellales</taxon>
        <taxon>Amborellaceae</taxon>
        <taxon>Amborella</taxon>
    </lineage>
</organism>
<keyword evidence="7" id="KW-1185">Reference proteome</keyword>
<sequence>MEPRWKGKGSAGVASSNPMSKIITQLQSSLLLSRPHALLNGSSVLLEVGSEQTDLLNHACFGRPVITTLKDKQWFQLGFEEAFYLIHSLKCLSVPCGSVSLTSEELWKYMISKKKLFPRLYKAYSHLRSKNWVVRQGSQYGTDFVAYRHHPALVHSEYAVLVLSEKDQDQGPSRLRVWSDWHSIVRVCGSIAKTLLVLDVDISGADESSPSCLERFCVSEYKIARWVPEQHREDHVPVKEEAK</sequence>
<comment type="catalytic activity">
    <reaction evidence="3">
        <text>pretRNA = a 3'-half-tRNA molecule with a 5'-OH end + a 5'-half-tRNA molecule with a 2',3'-cyclic phosphate end + an intron with a 2',3'-cyclic phosphate and a 5'-hydroxyl terminus.</text>
        <dbReference type="EC" id="4.6.1.16"/>
    </reaction>
</comment>
<dbReference type="STRING" id="13333.U5CPF0"/>
<dbReference type="PANTHER" id="PTHR21227:SF0">
    <property type="entry name" value="TRNA-SPLICING ENDONUCLEASE SUBUNIT SEN2"/>
    <property type="match status" value="1"/>
</dbReference>
<proteinExistence type="inferred from homology"/>
<evidence type="ECO:0000313" key="6">
    <source>
        <dbReference type="EMBL" id="ERN15021.1"/>
    </source>
</evidence>
<feature type="domain" description="tRNA intron endonuclease catalytic" evidence="4">
    <location>
        <begin position="117"/>
        <end position="200"/>
    </location>
</feature>
<dbReference type="HOGENOM" id="CLU_053228_0_0_1"/>
<dbReference type="GO" id="GO:0005737">
    <property type="term" value="C:cytoplasm"/>
    <property type="evidence" value="ECO:0000318"/>
    <property type="project" value="GO_Central"/>
</dbReference>
<dbReference type="PANTHER" id="PTHR21227">
    <property type="entry name" value="TRNA-SPLICING ENDONUCLEASE SUBUNIT SEN2"/>
    <property type="match status" value="1"/>
</dbReference>
<dbReference type="EC" id="4.6.1.16" evidence="2"/>
<feature type="domain" description="tRNA intron endonuclease N-terminal" evidence="5">
    <location>
        <begin position="38"/>
        <end position="107"/>
    </location>
</feature>
<dbReference type="InterPro" id="IPR036167">
    <property type="entry name" value="tRNA_intron_Endo_cat-like_sf"/>
</dbReference>
<dbReference type="InterPro" id="IPR006677">
    <property type="entry name" value="tRNA_intron_Endonuc_cat-like"/>
</dbReference>
<evidence type="ECO:0000313" key="7">
    <source>
        <dbReference type="Proteomes" id="UP000017836"/>
    </source>
</evidence>
<dbReference type="EMBL" id="KI392518">
    <property type="protein sequence ID" value="ERN15021.1"/>
    <property type="molecule type" value="Genomic_DNA"/>
</dbReference>
<gene>
    <name evidence="6" type="ORF">AMTR_s00032p00237240</name>
</gene>
<dbReference type="Proteomes" id="UP000017836">
    <property type="component" value="Unassembled WGS sequence"/>
</dbReference>
<dbReference type="Gramene" id="ERN15021">
    <property type="protein sequence ID" value="ERN15021"/>
    <property type="gene ID" value="AMTR_s00032p00237240"/>
</dbReference>
<dbReference type="InterPro" id="IPR006676">
    <property type="entry name" value="tRNA_splic"/>
</dbReference>
<dbReference type="Pfam" id="PF02778">
    <property type="entry name" value="tRNA_int_endo_N"/>
    <property type="match status" value="1"/>
</dbReference>
<dbReference type="AlphaFoldDB" id="U5CPF0"/>
<dbReference type="GO" id="GO:0000379">
    <property type="term" value="P:tRNA-type intron splice site recognition and cleavage"/>
    <property type="evidence" value="ECO:0000318"/>
    <property type="project" value="GO_Central"/>
</dbReference>
<reference evidence="7" key="1">
    <citation type="journal article" date="2013" name="Science">
        <title>The Amborella genome and the evolution of flowering plants.</title>
        <authorList>
            <consortium name="Amborella Genome Project"/>
        </authorList>
    </citation>
    <scope>NUCLEOTIDE SEQUENCE [LARGE SCALE GENOMIC DNA]</scope>
</reference>
<comment type="similarity">
    <text evidence="1">Belongs to the tRNA-intron endonuclease family.</text>
</comment>
<dbReference type="Pfam" id="PF01974">
    <property type="entry name" value="tRNA_int_endo"/>
    <property type="match status" value="1"/>
</dbReference>
<evidence type="ECO:0000259" key="4">
    <source>
        <dbReference type="Pfam" id="PF01974"/>
    </source>
</evidence>
<dbReference type="InterPro" id="IPR011856">
    <property type="entry name" value="tRNA_endonuc-like_dom_sf"/>
</dbReference>
<dbReference type="Gene3D" id="3.40.1350.10">
    <property type="match status" value="1"/>
</dbReference>
<evidence type="ECO:0000256" key="3">
    <source>
        <dbReference type="ARBA" id="ARBA00034031"/>
    </source>
</evidence>
<dbReference type="eggNOG" id="KOG4685">
    <property type="taxonomic scope" value="Eukaryota"/>
</dbReference>
<dbReference type="SUPFAM" id="SSF53032">
    <property type="entry name" value="tRNA-intron endonuclease catalytic domain-like"/>
    <property type="match status" value="1"/>
</dbReference>
<dbReference type="GO" id="GO:0000213">
    <property type="term" value="F:tRNA-intron lyase activity"/>
    <property type="evidence" value="ECO:0000318"/>
    <property type="project" value="GO_Central"/>
</dbReference>
<protein>
    <recommendedName>
        <fullName evidence="2">tRNA-intron lyase</fullName>
        <ecNumber evidence="2">4.6.1.16</ecNumber>
    </recommendedName>
</protein>
<accession>U5CPF0</accession>
<evidence type="ECO:0000259" key="5">
    <source>
        <dbReference type="Pfam" id="PF02778"/>
    </source>
</evidence>
<dbReference type="OMA" id="NGCYGKG"/>
<name>U5CPF0_AMBTC</name>
<dbReference type="GO" id="GO:0003676">
    <property type="term" value="F:nucleic acid binding"/>
    <property type="evidence" value="ECO:0007669"/>
    <property type="project" value="InterPro"/>
</dbReference>